<evidence type="ECO:0000313" key="2">
    <source>
        <dbReference type="Proteomes" id="UP001157502"/>
    </source>
</evidence>
<organism evidence="1 2">
    <name type="scientific">Dallia pectoralis</name>
    <name type="common">Alaska blackfish</name>
    <dbReference type="NCBI Taxonomy" id="75939"/>
    <lineage>
        <taxon>Eukaryota</taxon>
        <taxon>Metazoa</taxon>
        <taxon>Chordata</taxon>
        <taxon>Craniata</taxon>
        <taxon>Vertebrata</taxon>
        <taxon>Euteleostomi</taxon>
        <taxon>Actinopterygii</taxon>
        <taxon>Neopterygii</taxon>
        <taxon>Teleostei</taxon>
        <taxon>Protacanthopterygii</taxon>
        <taxon>Esociformes</taxon>
        <taxon>Umbridae</taxon>
        <taxon>Dallia</taxon>
    </lineage>
</organism>
<accession>A0ACC2FXV1</accession>
<dbReference type="Proteomes" id="UP001157502">
    <property type="component" value="Chromosome 20"/>
</dbReference>
<comment type="caution">
    <text evidence="1">The sequence shown here is derived from an EMBL/GenBank/DDBJ whole genome shotgun (WGS) entry which is preliminary data.</text>
</comment>
<name>A0ACC2FXV1_DALPE</name>
<proteinExistence type="predicted"/>
<sequence length="144" mass="15855">MASRLTTLISLVLLQLLVLGTLAQGDPKRVAIKLSVESELSNGEVPIKVYATSVVEGGILLGALRRLEITNQDFKFTVTENLDYGLFLESVNGLAGAKADRTYWELLSESSGVLTRLDTGIGCYRPVENEHIILRFSTWSERRG</sequence>
<reference evidence="1" key="1">
    <citation type="submission" date="2021-05" db="EMBL/GenBank/DDBJ databases">
        <authorList>
            <person name="Pan Q."/>
            <person name="Jouanno E."/>
            <person name="Zahm M."/>
            <person name="Klopp C."/>
            <person name="Cabau C."/>
            <person name="Louis A."/>
            <person name="Berthelot C."/>
            <person name="Parey E."/>
            <person name="Roest Crollius H."/>
            <person name="Montfort J."/>
            <person name="Robinson-Rechavi M."/>
            <person name="Bouchez O."/>
            <person name="Lampietro C."/>
            <person name="Lopez Roques C."/>
            <person name="Donnadieu C."/>
            <person name="Postlethwait J."/>
            <person name="Bobe J."/>
            <person name="Dillon D."/>
            <person name="Chandos A."/>
            <person name="von Hippel F."/>
            <person name="Guiguen Y."/>
        </authorList>
    </citation>
    <scope>NUCLEOTIDE SEQUENCE</scope>
    <source>
        <strain evidence="1">YG-Jan2019</strain>
    </source>
</reference>
<keyword evidence="2" id="KW-1185">Reference proteome</keyword>
<evidence type="ECO:0000313" key="1">
    <source>
        <dbReference type="EMBL" id="KAJ7996175.1"/>
    </source>
</evidence>
<dbReference type="EMBL" id="CM055747">
    <property type="protein sequence ID" value="KAJ7996175.1"/>
    <property type="molecule type" value="Genomic_DNA"/>
</dbReference>
<gene>
    <name evidence="1" type="ORF">DPEC_G00234330</name>
</gene>
<protein>
    <submittedName>
        <fullName evidence="1">Uncharacterized protein</fullName>
    </submittedName>
</protein>